<feature type="non-terminal residue" evidence="3">
    <location>
        <position position="1"/>
    </location>
</feature>
<feature type="transmembrane region" description="Helical" evidence="1">
    <location>
        <begin position="414"/>
        <end position="434"/>
    </location>
</feature>
<dbReference type="PANTHER" id="PTHR31513">
    <property type="entry name" value="EPHRIN TYPE-B RECEPTOR"/>
    <property type="match status" value="1"/>
</dbReference>
<dbReference type="STRING" id="74557.A0A1W0A9Z3"/>
<dbReference type="AlphaFoldDB" id="A0A1W0A9Z3"/>
<evidence type="ECO:0000313" key="4">
    <source>
        <dbReference type="Proteomes" id="UP000243217"/>
    </source>
</evidence>
<feature type="transmembrane region" description="Helical" evidence="1">
    <location>
        <begin position="992"/>
        <end position="1014"/>
    </location>
</feature>
<accession>A0A1W0A9Z3</accession>
<keyword evidence="4" id="KW-1185">Reference proteome</keyword>
<dbReference type="InterPro" id="IPR058316">
    <property type="entry name" value="DUF8003"/>
</dbReference>
<evidence type="ECO:0000256" key="1">
    <source>
        <dbReference type="SAM" id="Phobius"/>
    </source>
</evidence>
<evidence type="ECO:0000313" key="3">
    <source>
        <dbReference type="EMBL" id="OQS07009.1"/>
    </source>
</evidence>
<feature type="transmembrane region" description="Helical" evidence="1">
    <location>
        <begin position="925"/>
        <end position="947"/>
    </location>
</feature>
<comment type="caution">
    <text evidence="3">The sequence shown here is derived from an EMBL/GenBank/DDBJ whole genome shotgun (WGS) entry which is preliminary data.</text>
</comment>
<keyword evidence="3" id="KW-0808">Transferase</keyword>
<gene>
    <name evidence="3" type="ORF">THRCLA_00985</name>
</gene>
<name>A0A1W0A9Z3_9STRA</name>
<keyword evidence="1" id="KW-1133">Transmembrane helix</keyword>
<protein>
    <submittedName>
        <fullName evidence="3">Nucleoside diphosphate kinase</fullName>
    </submittedName>
</protein>
<dbReference type="Gene3D" id="2.10.50.10">
    <property type="entry name" value="Tumor Necrosis Factor Receptor, subunit A, domain 2"/>
    <property type="match status" value="1"/>
</dbReference>
<keyword evidence="3" id="KW-0418">Kinase</keyword>
<dbReference type="Pfam" id="PF26010">
    <property type="entry name" value="DUF8003"/>
    <property type="match status" value="1"/>
</dbReference>
<dbReference type="EMBL" id="JNBS01000285">
    <property type="protein sequence ID" value="OQS07009.1"/>
    <property type="molecule type" value="Genomic_DNA"/>
</dbReference>
<dbReference type="Proteomes" id="UP000243217">
    <property type="component" value="Unassembled WGS sequence"/>
</dbReference>
<organism evidence="3 4">
    <name type="scientific">Thraustotheca clavata</name>
    <dbReference type="NCBI Taxonomy" id="74557"/>
    <lineage>
        <taxon>Eukaryota</taxon>
        <taxon>Sar</taxon>
        <taxon>Stramenopiles</taxon>
        <taxon>Oomycota</taxon>
        <taxon>Saprolegniomycetes</taxon>
        <taxon>Saprolegniales</taxon>
        <taxon>Achlyaceae</taxon>
        <taxon>Thraustotheca</taxon>
    </lineage>
</organism>
<sequence>VKIVHYTKFIRILDGNITSNVAATVWTNTDPTGQLILRSPKDLVVSGYVSMPTVFASANASVVISGQLESRKRMNKTDPVEYQLCSIMQTTESILNNYTISLFSSGVITLGEENKAGALTGAALLLCTDSALTVSTNFQLSSSGFGYPSYHGYGHGECVGSLGSGGGYGGDGADSYALRPTKSVMASGGPSYGSKQSTGFLGSGGGCDDAGAGGGVIVLGAHHLNLNGTIAADGVNGEAGSGGGSGGFVSIVVPNGLSGHGSLSASGGNVSCIEQKITFNTSQVLCGGGGGGGQLRLQGCTNFTECASGFSGAYYVDGGKILSKIKLPHSPVGGTGIYYGFPCPPGYGGLLCRSCPVGTFKEERGSVECIACHNAPPNSHYTRTGSISSECVWSCDPGYTGQHCLSPLDDLFEVLGGLMALGLLLIIVGIGYYFKRDPYVKYRPGESDHLFILPKPKSPWYHLYCCNISRWLWPRIGYPKLEGNDLKFHIARLYLSGNNTQSNPLLLRTTVTANLDKVLESDKYADFARDINEMLAFSTSGSIFYKLVQCFCYPFASDVLLYRRHKKFNAVKRYLCKYKHDCMKGPRAKAVMKAIKVGYAADYSLAYIELLHTEYSMTSCAPQNTPIGEPHLPMVLLFAGMGSYESPLYLDPNDLMVRSLPQAPELDAFIDEQLIEIVAELNALLRVVDTSNGTKCMSQLQAVAEFCEDLGDMQNLGGVRMYLGFFNTHDNVEFGYQWGIYLTTTKHVAAKYSGPNNEFKHDIRLNEYYDRGMKTMNTQASANVSSIRNAALMSPRSLAQMAPPPRSTFKPSQVSIPHYIRVADYKGPLDNTLPLAGVLMTSAEFQQHKLHLMEKERIPIWYRLRSMIMPANVSKPPDTKFHGWGVFIALIVLVILDLVTALAMLVNLKCVENGEEVVACTKSVIYPVLLIYPLAILIAPIIGIISLAMGSPSVVRKYALWNSCSYLNVVVAIIICYVKSDKLVALYVTRPLPLLPVTLLLLKIAEGRVVNIYIADIESNRRRRGWRGLMKRRDSDASSPPDSP</sequence>
<feature type="domain" description="DUF8003" evidence="2">
    <location>
        <begin position="339"/>
        <end position="404"/>
    </location>
</feature>
<dbReference type="GO" id="GO:0016301">
    <property type="term" value="F:kinase activity"/>
    <property type="evidence" value="ECO:0007669"/>
    <property type="project" value="UniProtKB-KW"/>
</dbReference>
<feature type="transmembrane region" description="Helical" evidence="1">
    <location>
        <begin position="959"/>
        <end position="980"/>
    </location>
</feature>
<dbReference type="PANTHER" id="PTHR31513:SF2">
    <property type="entry name" value="MRAZ"/>
    <property type="match status" value="1"/>
</dbReference>
<reference evidence="3 4" key="1">
    <citation type="journal article" date="2014" name="Genome Biol. Evol.">
        <title>The secreted proteins of Achlya hypogyna and Thraustotheca clavata identify the ancestral oomycete secretome and reveal gene acquisitions by horizontal gene transfer.</title>
        <authorList>
            <person name="Misner I."/>
            <person name="Blouin N."/>
            <person name="Leonard G."/>
            <person name="Richards T.A."/>
            <person name="Lane C.E."/>
        </authorList>
    </citation>
    <scope>NUCLEOTIDE SEQUENCE [LARGE SCALE GENOMIC DNA]</scope>
    <source>
        <strain evidence="3 4">ATCC 34112</strain>
    </source>
</reference>
<keyword evidence="1" id="KW-0812">Transmembrane</keyword>
<evidence type="ECO:0000259" key="2">
    <source>
        <dbReference type="Pfam" id="PF26010"/>
    </source>
</evidence>
<feature type="transmembrane region" description="Helical" evidence="1">
    <location>
        <begin position="884"/>
        <end position="905"/>
    </location>
</feature>
<keyword evidence="1" id="KW-0472">Membrane</keyword>
<feature type="non-terminal residue" evidence="3">
    <location>
        <position position="1044"/>
    </location>
</feature>
<dbReference type="OrthoDB" id="122018at2759"/>
<proteinExistence type="predicted"/>